<dbReference type="InterPro" id="IPR012337">
    <property type="entry name" value="RNaseH-like_sf"/>
</dbReference>
<gene>
    <name evidence="1" type="ORF">SAMN02949497_4481</name>
</gene>
<evidence type="ECO:0008006" key="3">
    <source>
        <dbReference type="Google" id="ProtNLM"/>
    </source>
</evidence>
<accession>A0A1Y6DA48</accession>
<dbReference type="EMBL" id="FXAM01000001">
    <property type="protein sequence ID" value="SMF97064.1"/>
    <property type="molecule type" value="Genomic_DNA"/>
</dbReference>
<dbReference type="AlphaFoldDB" id="A0A1Y6DA48"/>
<protein>
    <recommendedName>
        <fullName evidence="3">Transposase DDE domain-containing protein</fullName>
    </recommendedName>
</protein>
<keyword evidence="2" id="KW-1185">Reference proteome</keyword>
<dbReference type="STRING" id="1760988.SAMN02949497_4481"/>
<evidence type="ECO:0000313" key="2">
    <source>
        <dbReference type="Proteomes" id="UP000192923"/>
    </source>
</evidence>
<dbReference type="Proteomes" id="UP000192923">
    <property type="component" value="Unassembled WGS sequence"/>
</dbReference>
<name>A0A1Y6DA48_9GAMM</name>
<sequence length="312" mass="34698">MGTVKKLAEEVRRGLEQVLPGLRKTVVRKLALVVGAMIEGRTPNTVELANLLPLSTDRQDMREQWLRRLLKNPLLETAVVMEPFARAELAKAARNGQTILLSMDQTDLGERMAVLMVSVRVGDRALPLAWLAEEGSANIGFEGQRRVLERVLAWLPLGANVMLSADRFYPSAALFGWLGAQGWGYRLRLKRNVLADTGEGEETTTGDLAQDVAERYLPGVRLFACGVMTHLGILHEPGHPEPWIIAMDCAPTRAAVLDYAARWSIEPMFSDFKGRGFELEDSQLEHADRLERLILVMSLAMGWCVRWGGTTP</sequence>
<evidence type="ECO:0000313" key="1">
    <source>
        <dbReference type="EMBL" id="SMF97064.1"/>
    </source>
</evidence>
<organism evidence="1 2">
    <name type="scientific">Methylomagnum ishizawai</name>
    <dbReference type="NCBI Taxonomy" id="1760988"/>
    <lineage>
        <taxon>Bacteria</taxon>
        <taxon>Pseudomonadati</taxon>
        <taxon>Pseudomonadota</taxon>
        <taxon>Gammaproteobacteria</taxon>
        <taxon>Methylococcales</taxon>
        <taxon>Methylococcaceae</taxon>
        <taxon>Methylomagnum</taxon>
    </lineage>
</organism>
<reference evidence="1 2" key="1">
    <citation type="submission" date="2016-12" db="EMBL/GenBank/DDBJ databases">
        <authorList>
            <person name="Song W.-J."/>
            <person name="Kurnit D.M."/>
        </authorList>
    </citation>
    <scope>NUCLEOTIDE SEQUENCE [LARGE SCALE GENOMIC DNA]</scope>
    <source>
        <strain evidence="1 2">175</strain>
    </source>
</reference>
<proteinExistence type="predicted"/>
<dbReference type="SUPFAM" id="SSF53098">
    <property type="entry name" value="Ribonuclease H-like"/>
    <property type="match status" value="1"/>
</dbReference>